<dbReference type="GO" id="GO:0008270">
    <property type="term" value="F:zinc ion binding"/>
    <property type="evidence" value="ECO:0007669"/>
    <property type="project" value="InterPro"/>
</dbReference>
<organism evidence="4 5">
    <name type="scientific">Fusarium albosuccineum</name>
    <dbReference type="NCBI Taxonomy" id="1237068"/>
    <lineage>
        <taxon>Eukaryota</taxon>
        <taxon>Fungi</taxon>
        <taxon>Dikarya</taxon>
        <taxon>Ascomycota</taxon>
        <taxon>Pezizomycotina</taxon>
        <taxon>Sordariomycetes</taxon>
        <taxon>Hypocreomycetidae</taxon>
        <taxon>Hypocreales</taxon>
        <taxon>Nectriaceae</taxon>
        <taxon>Fusarium</taxon>
        <taxon>Fusarium decemcellulare species complex</taxon>
    </lineage>
</organism>
<dbReference type="GO" id="GO:0006351">
    <property type="term" value="P:DNA-templated transcription"/>
    <property type="evidence" value="ECO:0007669"/>
    <property type="project" value="InterPro"/>
</dbReference>
<evidence type="ECO:0000313" key="4">
    <source>
        <dbReference type="EMBL" id="KAF4453258.1"/>
    </source>
</evidence>
<keyword evidence="5" id="KW-1185">Reference proteome</keyword>
<dbReference type="SMART" id="SM00906">
    <property type="entry name" value="Fungal_trans"/>
    <property type="match status" value="1"/>
</dbReference>
<feature type="domain" description="Xylanolytic transcriptional activator regulatory" evidence="3">
    <location>
        <begin position="888"/>
        <end position="965"/>
    </location>
</feature>
<protein>
    <submittedName>
        <fullName evidence="4">DUF1237 domain</fullName>
    </submittedName>
</protein>
<dbReference type="EMBL" id="JAADYS010002897">
    <property type="protein sequence ID" value="KAF4453258.1"/>
    <property type="molecule type" value="Genomic_DNA"/>
</dbReference>
<dbReference type="PANTHER" id="PTHR31047:SF1">
    <property type="entry name" value="DUF1237 DOMAIN-CONTAINING PROTEIN"/>
    <property type="match status" value="1"/>
</dbReference>
<dbReference type="SMART" id="SM01149">
    <property type="entry name" value="DUF1237"/>
    <property type="match status" value="1"/>
</dbReference>
<dbReference type="GO" id="GO:0003824">
    <property type="term" value="F:catalytic activity"/>
    <property type="evidence" value="ECO:0007669"/>
    <property type="project" value="UniProtKB-ARBA"/>
</dbReference>
<evidence type="ECO:0000256" key="1">
    <source>
        <dbReference type="ARBA" id="ARBA00023242"/>
    </source>
</evidence>
<dbReference type="CDD" id="cd12148">
    <property type="entry name" value="fungal_TF_MHR"/>
    <property type="match status" value="1"/>
</dbReference>
<dbReference type="InterPro" id="IPR008313">
    <property type="entry name" value="GH125"/>
</dbReference>
<keyword evidence="1" id="KW-0539">Nucleus</keyword>
<dbReference type="PANTHER" id="PTHR31047">
    <property type="entry name" value="MEIOTICALLY UP-REGULATED GENE 157 PROTEIN"/>
    <property type="match status" value="1"/>
</dbReference>
<dbReference type="Gene3D" id="1.50.10.10">
    <property type="match status" value="1"/>
</dbReference>
<dbReference type="GO" id="GO:0005975">
    <property type="term" value="P:carbohydrate metabolic process"/>
    <property type="evidence" value="ECO:0007669"/>
    <property type="project" value="InterPro"/>
</dbReference>
<dbReference type="Pfam" id="PF04082">
    <property type="entry name" value="Fungal_trans"/>
    <property type="match status" value="1"/>
</dbReference>
<dbReference type="Proteomes" id="UP000554235">
    <property type="component" value="Unassembled WGS sequence"/>
</dbReference>
<feature type="region of interest" description="Disordered" evidence="2">
    <location>
        <begin position="1201"/>
        <end position="1228"/>
    </location>
</feature>
<dbReference type="InterPro" id="IPR007219">
    <property type="entry name" value="XnlR_reg_dom"/>
</dbReference>
<dbReference type="InterPro" id="IPR012341">
    <property type="entry name" value="6hp_glycosidase-like_sf"/>
</dbReference>
<evidence type="ECO:0000256" key="2">
    <source>
        <dbReference type="SAM" id="MobiDB-lite"/>
    </source>
</evidence>
<dbReference type="GO" id="GO:0003677">
    <property type="term" value="F:DNA binding"/>
    <property type="evidence" value="ECO:0007669"/>
    <property type="project" value="InterPro"/>
</dbReference>
<gene>
    <name evidence="4" type="ORF">FALBO_16024</name>
</gene>
<sequence>MVYFSPQRVVGIVAGALALVDAKSWQDFKPQNRIPSSCPDYVDYSQKPHAPFSSGKLKLPFMRPKEECRTFKSPAVEKVIKDIKARVKDPDLGRLFENTFPSTLDTTVKYFDKGENLAFIVTGDITAQWLRDTGNQFAHLYTLLPQDKNLQALVKAVINTEARYISEYPYCGSFQPPPESGLAPTVNDYATLVNVNPPVDNQTVFECKYELDSLAGFLKIVRSYYANTKDSSFINENFKSAMDQILRVIDEQSQSTWADDWTYVSYYNWTGVAGSLSPPVPNGGNGEPKLANGLVACSHRPSDDLSVFNYITSDNAMMSVELDNVAGVLEKVGSSKSLSRKLRSHAKTIRQAVMDHTLTANGIFAYETNGYGGQYIMDDANVPSLVSLPYLGFLKRDDATYKKTKKALFSRANPYYAVGETFSGIGGPHVNATYPWPMSQVSAIYGTDDDKEITQRLKLIMENTSGLGLIHESVSIYNSTEFTRPWFAWANSYFAEMVLDLAERKPGLIFKNNKPYVIGKISVRKAVEAFTQRVKQLESFISSRNLDIPACQDHCRHIVDELITAYVPNEASTPSMQAHSAPDTIDGVHLASGINLTTPPSEAAPDPTNDQPSTQLDTTTLDPGRAIPGSEIHDMNLQHSSGGLLPFNYGPIDADWVWDASSVLQIDGQVSFRASLPPLGLDEIFPHQNLQENSVAVEDESTDDEEHSEVTNQFSSRLGNLITTDSGDMRFYGATSNLSLVSSDATPKEFNSVVKPCPRQQSRLDALGIGHVVGDDLTQHLINLYFAWHDPSLHVVDRVSFEHARAEHHENGTDSSLYSEVLINAMCAVGAGFGTRNHPDYPAPLGEFFANRSKALLDLEVDHPKVATVQSLAILSSYEAAQTRDSRGWLFSGMSIRLALDMGLHLSAASYVENGSMTELEAHARKVTFWACFVTDRMWGLYLGRPFDNSFDAITVEKPHPSFDHHPQDCWLAYAPVKSGLSSTSLPGHQELVTERYINLYEIMGVLGHYLYFRADASNIELQALAHQTNQRLIEWKSRLPLQLEVEVDAGPDVSYLPHSLMLHMQYSLFVITLHRPFVAKHYFQPEPPVGPGHLHAREMCIRSAVEIAKLLRMFERQFSLQRSNVQMVYITFTAALILVYATLAENNHESHRNLSVHLATCSHALAELGNIFPNANRTLDVLLKVKRSWQARLVAATMGSKRRASSTTTGSSSKRRRARVSLGNCES</sequence>
<dbReference type="InterPro" id="IPR008928">
    <property type="entry name" value="6-hairpin_glycosidase_sf"/>
</dbReference>
<name>A0A8H4P145_9HYPO</name>
<dbReference type="OrthoDB" id="2154091at2759"/>
<feature type="compositionally biased region" description="Polar residues" evidence="2">
    <location>
        <begin position="608"/>
        <end position="619"/>
    </location>
</feature>
<accession>A0A8H4P145</accession>
<evidence type="ECO:0000259" key="3">
    <source>
        <dbReference type="SMART" id="SM00906"/>
    </source>
</evidence>
<proteinExistence type="predicted"/>
<dbReference type="AlphaFoldDB" id="A0A8H4P145"/>
<comment type="caution">
    <text evidence="4">The sequence shown here is derived from an EMBL/GenBank/DDBJ whole genome shotgun (WGS) entry which is preliminary data.</text>
</comment>
<evidence type="ECO:0000313" key="5">
    <source>
        <dbReference type="Proteomes" id="UP000554235"/>
    </source>
</evidence>
<reference evidence="4 5" key="1">
    <citation type="submission" date="2020-01" db="EMBL/GenBank/DDBJ databases">
        <title>Identification and distribution of gene clusters putatively required for synthesis of sphingolipid metabolism inhibitors in phylogenetically diverse species of the filamentous fungus Fusarium.</title>
        <authorList>
            <person name="Kim H.-S."/>
            <person name="Busman M."/>
            <person name="Brown D.W."/>
            <person name="Divon H."/>
            <person name="Uhlig S."/>
            <person name="Proctor R.H."/>
        </authorList>
    </citation>
    <scope>NUCLEOTIDE SEQUENCE [LARGE SCALE GENOMIC DNA]</scope>
    <source>
        <strain evidence="4 5">NRRL 20459</strain>
    </source>
</reference>
<dbReference type="SUPFAM" id="SSF48208">
    <property type="entry name" value="Six-hairpin glycosidases"/>
    <property type="match status" value="1"/>
</dbReference>
<feature type="region of interest" description="Disordered" evidence="2">
    <location>
        <begin position="591"/>
        <end position="619"/>
    </location>
</feature>
<dbReference type="Pfam" id="PF06824">
    <property type="entry name" value="Glyco_hydro_125"/>
    <property type="match status" value="1"/>
</dbReference>